<dbReference type="InterPro" id="IPR026341">
    <property type="entry name" value="T9SS_type_B"/>
</dbReference>
<dbReference type="NCBIfam" id="TIGR04131">
    <property type="entry name" value="Bac_Flav_CTERM"/>
    <property type="match status" value="1"/>
</dbReference>
<keyword evidence="2" id="KW-1185">Reference proteome</keyword>
<protein>
    <submittedName>
        <fullName evidence="1">T9SS type B sorting domain-containing protein</fullName>
    </submittedName>
</protein>
<sequence length="595" mass="62896">DTGDVTVILQNQYGCDSVVVTSTALLPTDSTFISLQSCSPADTGHVTVILQNQFGCDSVVVTSTALLPTDSTFVFLQSCSPADTGHVTVILQNQFGCDSVVVTSTALLPTDSTFISLQSCSPADTGHVTVILQNQFGCDSVVVTSTALLPTDSTFISLQSCSPADTGDVTVILQNQFGCDSVVVTSTALLPTDSTFISLQSCSPADTGDVTVILQNQFGCDSVVVTSTALLPQTIDTLKLNLCPGDSLLINGTYYHSGNTNGVDTLVSSNGCDSILIIAVDSPPAASILTVKDTLCAGDFRIINGQTYNSSNPTGRDTVSYSGTGCDSLIISVDLFFSAPEVQYTVLAPGCPGESSRLRLDSIYGGVPPYVAGADGGGIPVNSLPVEIALPLPEFSLHIEDLYGCRQTYTGIADTLPPFQISLPDTLYVLAGSTIALTPAWDFPLEEAIWAPAAGLECTDCPVALASPEATTRYTLQLATTDGCLASAEVLVIVEDEPRIFTPSGFSPNGDGQNERFRHYSRPGHVTSTEHFEIYNRWGQLMYQARDIPGEATNWGWDGMLRGEPANTGVYAYRYTVLLGNGQLQTYAGTVTLMR</sequence>
<reference evidence="1 2" key="1">
    <citation type="submission" date="2019-08" db="EMBL/GenBank/DDBJ databases">
        <title>Genome of Phaeodactylibacter luteus.</title>
        <authorList>
            <person name="Bowman J.P."/>
        </authorList>
    </citation>
    <scope>NUCLEOTIDE SEQUENCE [LARGE SCALE GENOMIC DNA]</scope>
    <source>
        <strain evidence="1 2">KCTC 42180</strain>
    </source>
</reference>
<comment type="caution">
    <text evidence="1">The sequence shown here is derived from an EMBL/GenBank/DDBJ whole genome shotgun (WGS) entry which is preliminary data.</text>
</comment>
<evidence type="ECO:0000313" key="1">
    <source>
        <dbReference type="EMBL" id="TXB62996.1"/>
    </source>
</evidence>
<dbReference type="AlphaFoldDB" id="A0A5C6RKX2"/>
<organism evidence="1 2">
    <name type="scientific">Phaeodactylibacter luteus</name>
    <dbReference type="NCBI Taxonomy" id="1564516"/>
    <lineage>
        <taxon>Bacteria</taxon>
        <taxon>Pseudomonadati</taxon>
        <taxon>Bacteroidota</taxon>
        <taxon>Saprospiria</taxon>
        <taxon>Saprospirales</taxon>
        <taxon>Haliscomenobacteraceae</taxon>
        <taxon>Phaeodactylibacter</taxon>
    </lineage>
</organism>
<proteinExistence type="predicted"/>
<gene>
    <name evidence="1" type="ORF">FRY97_10835</name>
</gene>
<accession>A0A5C6RKX2</accession>
<dbReference type="Proteomes" id="UP000321580">
    <property type="component" value="Unassembled WGS sequence"/>
</dbReference>
<dbReference type="OrthoDB" id="9765926at2"/>
<feature type="non-terminal residue" evidence="1">
    <location>
        <position position="1"/>
    </location>
</feature>
<dbReference type="EMBL" id="VOOR01000020">
    <property type="protein sequence ID" value="TXB62996.1"/>
    <property type="molecule type" value="Genomic_DNA"/>
</dbReference>
<dbReference type="RefSeq" id="WP_147167551.1">
    <property type="nucleotide sequence ID" value="NZ_VOOR01000020.1"/>
</dbReference>
<name>A0A5C6RKX2_9BACT</name>
<evidence type="ECO:0000313" key="2">
    <source>
        <dbReference type="Proteomes" id="UP000321580"/>
    </source>
</evidence>
<dbReference type="Pfam" id="PF13585">
    <property type="entry name" value="CHU_C"/>
    <property type="match status" value="1"/>
</dbReference>